<dbReference type="SUPFAM" id="SSF51182">
    <property type="entry name" value="RmlC-like cupins"/>
    <property type="match status" value="1"/>
</dbReference>
<sequence>MYVVAGRLDVFINSVKYELTKDDLMVINLNEVHSTQNLSMNNVILVQIPYELLKEYYEEIDNLSFNCNSTLVNVDEAVFAKIKYMLRSMDDVYNKQELGYKFKFDLTSQYLSRYL</sequence>
<comment type="caution">
    <text evidence="1">The sequence shown here is derived from an EMBL/GenBank/DDBJ whole genome shotgun (WGS) entry which is preliminary data.</text>
</comment>
<keyword evidence="2" id="KW-1185">Reference proteome</keyword>
<evidence type="ECO:0000313" key="1">
    <source>
        <dbReference type="EMBL" id="GFZ31124.1"/>
    </source>
</evidence>
<gene>
    <name evidence="1" type="ORF">CSC2_16500</name>
</gene>
<evidence type="ECO:0008006" key="3">
    <source>
        <dbReference type="Google" id="ProtNLM"/>
    </source>
</evidence>
<dbReference type="Proteomes" id="UP000663802">
    <property type="component" value="Unassembled WGS sequence"/>
</dbReference>
<name>A0ABQ1E8U9_9CLOT</name>
<accession>A0ABQ1E8U9</accession>
<protein>
    <recommendedName>
        <fullName evidence="3">AraC-type arabinose-binding/dimerisation domain-containing protein</fullName>
    </recommendedName>
</protein>
<proteinExistence type="predicted"/>
<dbReference type="Gene3D" id="2.60.120.10">
    <property type="entry name" value="Jelly Rolls"/>
    <property type="match status" value="1"/>
</dbReference>
<evidence type="ECO:0000313" key="2">
    <source>
        <dbReference type="Proteomes" id="UP000663802"/>
    </source>
</evidence>
<organism evidence="1 2">
    <name type="scientific">Clostridium zeae</name>
    <dbReference type="NCBI Taxonomy" id="2759022"/>
    <lineage>
        <taxon>Bacteria</taxon>
        <taxon>Bacillati</taxon>
        <taxon>Bacillota</taxon>
        <taxon>Clostridia</taxon>
        <taxon>Eubacteriales</taxon>
        <taxon>Clostridiaceae</taxon>
        <taxon>Clostridium</taxon>
    </lineage>
</organism>
<dbReference type="EMBL" id="BMBA01000001">
    <property type="protein sequence ID" value="GFZ31124.1"/>
    <property type="molecule type" value="Genomic_DNA"/>
</dbReference>
<reference evidence="1 2" key="1">
    <citation type="journal article" date="2021" name="Int. J. Syst. Evol. Microbiol.">
        <title>Clostridium zeae sp. nov., isolated from corn silage.</title>
        <authorList>
            <person name="Kobayashi H."/>
            <person name="Tanizawa Y."/>
            <person name="Yagura M."/>
            <person name="Sakamoto M."/>
            <person name="Ohkuma M."/>
            <person name="Tohno M."/>
        </authorList>
    </citation>
    <scope>NUCLEOTIDE SEQUENCE [LARGE SCALE GENOMIC DNA]</scope>
    <source>
        <strain evidence="1 2">CSC2</strain>
    </source>
</reference>
<dbReference type="InterPro" id="IPR011051">
    <property type="entry name" value="RmlC_Cupin_sf"/>
</dbReference>
<dbReference type="InterPro" id="IPR014710">
    <property type="entry name" value="RmlC-like_jellyroll"/>
</dbReference>